<keyword evidence="7" id="KW-0808">Transferase</keyword>
<dbReference type="InterPro" id="IPR023404">
    <property type="entry name" value="rSAM_horseshoe"/>
</dbReference>
<feature type="domain" description="Radical SAM core" evidence="6">
    <location>
        <begin position="162"/>
        <end position="393"/>
    </location>
</feature>
<evidence type="ECO:0000256" key="5">
    <source>
        <dbReference type="ARBA" id="ARBA00023014"/>
    </source>
</evidence>
<gene>
    <name evidence="7" type="ORF">AT15_00575</name>
</gene>
<keyword evidence="4" id="KW-0408">Iron</keyword>
<dbReference type="SFLD" id="SFLDG01123">
    <property type="entry name" value="methyltransferase_(Class_B)"/>
    <property type="match status" value="1"/>
</dbReference>
<dbReference type="RefSeq" id="WP_068347670.1">
    <property type="nucleotide sequence ID" value="NZ_JFHK01000015.1"/>
</dbReference>
<keyword evidence="5" id="KW-0411">Iron-sulfur</keyword>
<dbReference type="SMART" id="SM00729">
    <property type="entry name" value="Elp3"/>
    <property type="match status" value="1"/>
</dbReference>
<dbReference type="SUPFAM" id="SSF102114">
    <property type="entry name" value="Radical SAM enzymes"/>
    <property type="match status" value="1"/>
</dbReference>
<keyword evidence="2" id="KW-0949">S-adenosyl-L-methionine</keyword>
<proteinExistence type="predicted"/>
<dbReference type="SFLD" id="SFLDF00303">
    <property type="entry name" value="hopanoid_C2-methyltransferase"/>
    <property type="match status" value="1"/>
</dbReference>
<organism evidence="7 8">
    <name type="scientific">Kosmotoga arenicorallina S304</name>
    <dbReference type="NCBI Taxonomy" id="1453497"/>
    <lineage>
        <taxon>Bacteria</taxon>
        <taxon>Thermotogati</taxon>
        <taxon>Thermotogota</taxon>
        <taxon>Thermotogae</taxon>
        <taxon>Kosmotogales</taxon>
        <taxon>Kosmotogaceae</taxon>
        <taxon>Kosmotoga</taxon>
    </lineage>
</organism>
<evidence type="ECO:0000313" key="8">
    <source>
        <dbReference type="Proteomes" id="UP000077339"/>
    </source>
</evidence>
<sequence>MKNILLVYPEYPDTFWGFKHALKFVSKRASLPPLGLLTIAAYFPQSWGVKLVDMNCERLKDGDIRGNDYVFISAMSVQDESSKKVIKRCNELNVPVIAGGPLFTMEPDHFPNANHIVIGEAEEIMPELINDLKRNTLKRYYIARRFPDIRKAPVPRWDLLNFKWYHSMCIQYSRGCPYDCEFCEIAALNGRIPRSKTENQIIKELRSLYDFGWKGAVFFVDDNFIGKRTELKRTVLPAIINWQKAHDYPFRLYTEVSIDLSDDDELISSMVQAGFNKVFIGLETPDMKSLKEANKRQNITHDLEKSIKKLHSSGLEIQGGFIVGFDNDTPTIFKRQFNFIQKNSIVTAMVGILNAPRGSKLYERMKAEGRLIGESIGNNVDVSVNFIPKMNLNILISGYKALVNRLYSPRNYYARLRKFLSTYRLPDISKPKRITFTEIKAFLRSIFVIGLFGKERFEYWKLLIWSFFKKRKYIPLIVALMISGFHFRKIAEKISKKRISLPGEKPFLSEKFGTKSS</sequence>
<evidence type="ECO:0000256" key="2">
    <source>
        <dbReference type="ARBA" id="ARBA00022691"/>
    </source>
</evidence>
<dbReference type="Proteomes" id="UP000077339">
    <property type="component" value="Unassembled WGS sequence"/>
</dbReference>
<dbReference type="STRING" id="1453497.AT15_00575"/>
<dbReference type="Pfam" id="PF13282">
    <property type="entry name" value="DUF4070"/>
    <property type="match status" value="1"/>
</dbReference>
<dbReference type="AlphaFoldDB" id="A0A176K0G8"/>
<comment type="caution">
    <text evidence="7">The sequence shown here is derived from an EMBL/GenBank/DDBJ whole genome shotgun (WGS) entry which is preliminary data.</text>
</comment>
<dbReference type="GO" id="GO:0032259">
    <property type="term" value="P:methylation"/>
    <property type="evidence" value="ECO:0007669"/>
    <property type="project" value="UniProtKB-KW"/>
</dbReference>
<evidence type="ECO:0000256" key="4">
    <source>
        <dbReference type="ARBA" id="ARBA00023004"/>
    </source>
</evidence>
<dbReference type="PANTHER" id="PTHR43409">
    <property type="entry name" value="ANAEROBIC MAGNESIUM-PROTOPORPHYRIN IX MONOMETHYL ESTER CYCLASE-RELATED"/>
    <property type="match status" value="1"/>
</dbReference>
<evidence type="ECO:0000259" key="6">
    <source>
        <dbReference type="PROSITE" id="PS51918"/>
    </source>
</evidence>
<evidence type="ECO:0000313" key="7">
    <source>
        <dbReference type="EMBL" id="OAA30041.1"/>
    </source>
</evidence>
<evidence type="ECO:0000256" key="3">
    <source>
        <dbReference type="ARBA" id="ARBA00022723"/>
    </source>
</evidence>
<dbReference type="InterPro" id="IPR007197">
    <property type="entry name" value="rSAM"/>
</dbReference>
<keyword evidence="3" id="KW-0479">Metal-binding</keyword>
<comment type="cofactor">
    <cofactor evidence="1">
        <name>[4Fe-4S] cluster</name>
        <dbReference type="ChEBI" id="CHEBI:49883"/>
    </cofactor>
</comment>
<dbReference type="SFLD" id="SFLDG01082">
    <property type="entry name" value="B12-binding_domain_containing"/>
    <property type="match status" value="1"/>
</dbReference>
<dbReference type="Gene3D" id="3.40.50.280">
    <property type="entry name" value="Cobalamin-binding domain"/>
    <property type="match status" value="1"/>
</dbReference>
<name>A0A176K0G8_9BACT</name>
<dbReference type="PROSITE" id="PS51918">
    <property type="entry name" value="RADICAL_SAM"/>
    <property type="match status" value="1"/>
</dbReference>
<dbReference type="InterPro" id="IPR034466">
    <property type="entry name" value="Methyltransferase_Class_B"/>
</dbReference>
<reference evidence="7 8" key="1">
    <citation type="submission" date="2014-02" db="EMBL/GenBank/DDBJ databases">
        <title>Kosmotoga genome sequencing.</title>
        <authorList>
            <person name="Pollo S.M."/>
            <person name="Charchuk R."/>
            <person name="Nesbo C.L."/>
        </authorList>
    </citation>
    <scope>NUCLEOTIDE SEQUENCE [LARGE SCALE GENOMIC DNA]</scope>
    <source>
        <strain evidence="7 8">S304</strain>
    </source>
</reference>
<dbReference type="Pfam" id="PF02310">
    <property type="entry name" value="B12-binding"/>
    <property type="match status" value="1"/>
</dbReference>
<dbReference type="InterPro" id="IPR025274">
    <property type="entry name" value="DUF4070"/>
</dbReference>
<dbReference type="GO" id="GO:0031419">
    <property type="term" value="F:cobalamin binding"/>
    <property type="evidence" value="ECO:0007669"/>
    <property type="project" value="InterPro"/>
</dbReference>
<dbReference type="Gene3D" id="3.80.30.20">
    <property type="entry name" value="tm_1862 like domain"/>
    <property type="match status" value="1"/>
</dbReference>
<accession>A0A176K0G8</accession>
<dbReference type="InterPro" id="IPR058240">
    <property type="entry name" value="rSAM_sf"/>
</dbReference>
<dbReference type="InterPro" id="IPR006158">
    <property type="entry name" value="Cobalamin-bd"/>
</dbReference>
<keyword evidence="7" id="KW-0489">Methyltransferase</keyword>
<dbReference type="PANTHER" id="PTHR43409:SF3">
    <property type="entry name" value="HYPOTHETICAL METHYLTRANSFERASE"/>
    <property type="match status" value="1"/>
</dbReference>
<dbReference type="PATRIC" id="fig|1453497.3.peg.127"/>
<protein>
    <submittedName>
        <fullName evidence="7">Methyltransferase</fullName>
    </submittedName>
</protein>
<dbReference type="GO" id="GO:0046872">
    <property type="term" value="F:metal ion binding"/>
    <property type="evidence" value="ECO:0007669"/>
    <property type="project" value="UniProtKB-KW"/>
</dbReference>
<dbReference type="GO" id="GO:0008168">
    <property type="term" value="F:methyltransferase activity"/>
    <property type="evidence" value="ECO:0007669"/>
    <property type="project" value="UniProtKB-KW"/>
</dbReference>
<dbReference type="EMBL" id="JFHK01000015">
    <property type="protein sequence ID" value="OAA30041.1"/>
    <property type="molecule type" value="Genomic_DNA"/>
</dbReference>
<dbReference type="SFLD" id="SFLDS00029">
    <property type="entry name" value="Radical_SAM"/>
    <property type="match status" value="1"/>
</dbReference>
<dbReference type="GO" id="GO:0005829">
    <property type="term" value="C:cytosol"/>
    <property type="evidence" value="ECO:0007669"/>
    <property type="project" value="TreeGrafter"/>
</dbReference>
<evidence type="ECO:0000256" key="1">
    <source>
        <dbReference type="ARBA" id="ARBA00001966"/>
    </source>
</evidence>
<keyword evidence="8" id="KW-1185">Reference proteome</keyword>
<dbReference type="InterPro" id="IPR006638">
    <property type="entry name" value="Elp3/MiaA/NifB-like_rSAM"/>
</dbReference>
<dbReference type="Pfam" id="PF04055">
    <property type="entry name" value="Radical_SAM"/>
    <property type="match status" value="1"/>
</dbReference>
<dbReference type="OrthoDB" id="9801424at2"/>
<dbReference type="InterPro" id="IPR051198">
    <property type="entry name" value="BchE-like"/>
</dbReference>
<dbReference type="GO" id="GO:0051536">
    <property type="term" value="F:iron-sulfur cluster binding"/>
    <property type="evidence" value="ECO:0007669"/>
    <property type="project" value="UniProtKB-KW"/>
</dbReference>
<dbReference type="InterPro" id="IPR034530">
    <property type="entry name" value="HpnP-like"/>
</dbReference>